<evidence type="ECO:0000256" key="1">
    <source>
        <dbReference type="ARBA" id="ARBA00022598"/>
    </source>
</evidence>
<organism evidence="6">
    <name type="scientific">Oceaniferula spumae</name>
    <dbReference type="NCBI Taxonomy" id="2979115"/>
    <lineage>
        <taxon>Bacteria</taxon>
        <taxon>Pseudomonadati</taxon>
        <taxon>Verrucomicrobiota</taxon>
        <taxon>Verrucomicrobiia</taxon>
        <taxon>Verrucomicrobiales</taxon>
        <taxon>Verrucomicrobiaceae</taxon>
        <taxon>Oceaniferula</taxon>
    </lineage>
</organism>
<dbReference type="Pfam" id="PF03099">
    <property type="entry name" value="BPL_LplA_LipB"/>
    <property type="match status" value="1"/>
</dbReference>
<gene>
    <name evidence="6" type="ORF">NT6N_05600</name>
</gene>
<dbReference type="EC" id="6.3.4.15" evidence="3"/>
<dbReference type="EMBL" id="AP026866">
    <property type="protein sequence ID" value="BDS05520.1"/>
    <property type="molecule type" value="Genomic_DNA"/>
</dbReference>
<feature type="domain" description="BPL/LPL catalytic" evidence="5">
    <location>
        <begin position="3"/>
        <end position="187"/>
    </location>
</feature>
<dbReference type="GO" id="GO:0004077">
    <property type="term" value="F:biotin--[biotin carboxyl-carrier protein] ligase activity"/>
    <property type="evidence" value="ECO:0007669"/>
    <property type="project" value="UniProtKB-EC"/>
</dbReference>
<dbReference type="InterPro" id="IPR003142">
    <property type="entry name" value="BPL_C"/>
</dbReference>
<dbReference type="KEGG" id="osu:NT6N_05600"/>
<evidence type="ECO:0000256" key="3">
    <source>
        <dbReference type="ARBA" id="ARBA00024227"/>
    </source>
</evidence>
<evidence type="ECO:0000256" key="4">
    <source>
        <dbReference type="ARBA" id="ARBA00047846"/>
    </source>
</evidence>
<dbReference type="AlphaFoldDB" id="A0AAT9FHT6"/>
<reference evidence="6" key="1">
    <citation type="submission" date="2024-07" db="EMBL/GenBank/DDBJ databases">
        <title>Complete genome sequence of Verrucomicrobiaceae bacterium NT6N.</title>
        <authorList>
            <person name="Huang C."/>
            <person name="Takami H."/>
            <person name="Hamasaki K."/>
        </authorList>
    </citation>
    <scope>NUCLEOTIDE SEQUENCE</scope>
    <source>
        <strain evidence="6">NT6N</strain>
    </source>
</reference>
<protein>
    <recommendedName>
        <fullName evidence="3">biotin--[biotin carboxyl-carrier protein] ligase</fullName>
        <ecNumber evidence="3">6.3.4.15</ecNumber>
    </recommendedName>
</protein>
<comment type="catalytic activity">
    <reaction evidence="4">
        <text>biotin + L-lysyl-[protein] + ATP = N(6)-biotinyl-L-lysyl-[protein] + AMP + diphosphate + H(+)</text>
        <dbReference type="Rhea" id="RHEA:11756"/>
        <dbReference type="Rhea" id="RHEA-COMP:9752"/>
        <dbReference type="Rhea" id="RHEA-COMP:10505"/>
        <dbReference type="ChEBI" id="CHEBI:15378"/>
        <dbReference type="ChEBI" id="CHEBI:29969"/>
        <dbReference type="ChEBI" id="CHEBI:30616"/>
        <dbReference type="ChEBI" id="CHEBI:33019"/>
        <dbReference type="ChEBI" id="CHEBI:57586"/>
        <dbReference type="ChEBI" id="CHEBI:83144"/>
        <dbReference type="ChEBI" id="CHEBI:456215"/>
        <dbReference type="EC" id="6.3.4.15"/>
    </reaction>
</comment>
<dbReference type="InterPro" id="IPR004143">
    <property type="entry name" value="BPL_LPL_catalytic"/>
</dbReference>
<dbReference type="GO" id="GO:0005737">
    <property type="term" value="C:cytoplasm"/>
    <property type="evidence" value="ECO:0007669"/>
    <property type="project" value="TreeGrafter"/>
</dbReference>
<dbReference type="CDD" id="cd16442">
    <property type="entry name" value="BPL"/>
    <property type="match status" value="1"/>
</dbReference>
<dbReference type="Pfam" id="PF02237">
    <property type="entry name" value="BPL_C"/>
    <property type="match status" value="1"/>
</dbReference>
<keyword evidence="1" id="KW-0436">Ligase</keyword>
<dbReference type="NCBIfam" id="TIGR00121">
    <property type="entry name" value="birA_ligase"/>
    <property type="match status" value="1"/>
</dbReference>
<evidence type="ECO:0000313" key="6">
    <source>
        <dbReference type="EMBL" id="BDS05520.1"/>
    </source>
</evidence>
<sequence>MFDVEEFARIAPDWSRRLHYHKELGSTNDEALRLCSSNPAEPLAVLTDFQTSGRGRRGAAWMSEPGGGLLFSVVIKPRYEKKYWSRLALASGLAISSVLREQYGLLAEVKWPNDVLIEARKCCGILVETQGDYAVIGVGLNVTGSPQGDESVSLSELTPRLGSRETLLAELLTALTNEVNDCADQFEQQVGRLRELCFLEGKQITFKANGKIFTGLAEGISDEGELMVNIDGQSISFLQAEEVRAV</sequence>
<dbReference type="PROSITE" id="PS51733">
    <property type="entry name" value="BPL_LPL_CATALYTIC"/>
    <property type="match status" value="1"/>
</dbReference>
<proteinExistence type="predicted"/>
<dbReference type="PANTHER" id="PTHR12835">
    <property type="entry name" value="BIOTIN PROTEIN LIGASE"/>
    <property type="match status" value="1"/>
</dbReference>
<dbReference type="InterPro" id="IPR045864">
    <property type="entry name" value="aa-tRNA-synth_II/BPL/LPL"/>
</dbReference>
<name>A0AAT9FHT6_9BACT</name>
<evidence type="ECO:0000259" key="5">
    <source>
        <dbReference type="PROSITE" id="PS51733"/>
    </source>
</evidence>
<evidence type="ECO:0000256" key="2">
    <source>
        <dbReference type="ARBA" id="ARBA00023267"/>
    </source>
</evidence>
<dbReference type="SUPFAM" id="SSF55681">
    <property type="entry name" value="Class II aaRS and biotin synthetases"/>
    <property type="match status" value="1"/>
</dbReference>
<keyword evidence="2" id="KW-0092">Biotin</keyword>
<dbReference type="InterPro" id="IPR004408">
    <property type="entry name" value="Biotin_CoA_COase_ligase"/>
</dbReference>
<dbReference type="Gene3D" id="3.30.930.10">
    <property type="entry name" value="Bira Bifunctional Protein, Domain 2"/>
    <property type="match status" value="1"/>
</dbReference>
<accession>A0AAT9FHT6</accession>
<dbReference type="PANTHER" id="PTHR12835:SF5">
    <property type="entry name" value="BIOTIN--PROTEIN LIGASE"/>
    <property type="match status" value="1"/>
</dbReference>